<keyword evidence="2 5" id="KW-0689">Ribosomal protein</keyword>
<dbReference type="HAMAP" id="MF_00374">
    <property type="entry name" value="Ribosomal_uL29"/>
    <property type="match status" value="1"/>
</dbReference>
<dbReference type="RefSeq" id="WP_340468716.1">
    <property type="nucleotide sequence ID" value="NZ_JBANBB010000001.1"/>
</dbReference>
<dbReference type="PANTHER" id="PTHR10916:SF0">
    <property type="entry name" value="LARGE RIBOSOMAL SUBUNIT PROTEIN UL29C"/>
    <property type="match status" value="1"/>
</dbReference>
<accession>A0ABU8ZLR6</accession>
<gene>
    <name evidence="5 6" type="primary">rpmC</name>
    <name evidence="6" type="ORF">V8P97_01705</name>
</gene>
<name>A0ABU8ZLR6_9BIFI</name>
<comment type="caution">
    <text evidence="6">The sequence shown here is derived from an EMBL/GenBank/DDBJ whole genome shotgun (WGS) entry which is preliminary data.</text>
</comment>
<evidence type="ECO:0000313" key="7">
    <source>
        <dbReference type="Proteomes" id="UP001373159"/>
    </source>
</evidence>
<comment type="similarity">
    <text evidence="1 5">Belongs to the universal ribosomal protein uL29 family.</text>
</comment>
<dbReference type="Pfam" id="PF00831">
    <property type="entry name" value="Ribosomal_L29"/>
    <property type="match status" value="1"/>
</dbReference>
<evidence type="ECO:0000256" key="2">
    <source>
        <dbReference type="ARBA" id="ARBA00022980"/>
    </source>
</evidence>
<dbReference type="Proteomes" id="UP001373159">
    <property type="component" value="Unassembled WGS sequence"/>
</dbReference>
<dbReference type="SUPFAM" id="SSF46561">
    <property type="entry name" value="Ribosomal protein L29 (L29p)"/>
    <property type="match status" value="1"/>
</dbReference>
<evidence type="ECO:0000256" key="1">
    <source>
        <dbReference type="ARBA" id="ARBA00009254"/>
    </source>
</evidence>
<dbReference type="InterPro" id="IPR050063">
    <property type="entry name" value="Ribosomal_protein_uL29"/>
</dbReference>
<proteinExistence type="inferred from homology"/>
<evidence type="ECO:0000256" key="3">
    <source>
        <dbReference type="ARBA" id="ARBA00023274"/>
    </source>
</evidence>
<organism evidence="6 7">
    <name type="scientific">Bifidobacterium favimelis</name>
    <dbReference type="NCBI Taxonomy" id="3122979"/>
    <lineage>
        <taxon>Bacteria</taxon>
        <taxon>Bacillati</taxon>
        <taxon>Actinomycetota</taxon>
        <taxon>Actinomycetes</taxon>
        <taxon>Bifidobacteriales</taxon>
        <taxon>Bifidobacteriaceae</taxon>
        <taxon>Bifidobacterium</taxon>
    </lineage>
</organism>
<sequence length="87" mass="9862">MSVGTAEYSIKNLNEKTDAEIEDFLKKSKEELFNLRFQSATGQLENTSRLKAVKHDIARMYTVLRERELGISQAPEAAQAKSEAEEK</sequence>
<evidence type="ECO:0000256" key="5">
    <source>
        <dbReference type="HAMAP-Rule" id="MF_00374"/>
    </source>
</evidence>
<dbReference type="InterPro" id="IPR018254">
    <property type="entry name" value="Ribosomal_uL29_CS"/>
</dbReference>
<dbReference type="Gene3D" id="1.10.287.310">
    <property type="match status" value="1"/>
</dbReference>
<dbReference type="InterPro" id="IPR036049">
    <property type="entry name" value="Ribosomal_uL29_sf"/>
</dbReference>
<dbReference type="InterPro" id="IPR001854">
    <property type="entry name" value="Ribosomal_uL29"/>
</dbReference>
<keyword evidence="3 5" id="KW-0687">Ribonucleoprotein</keyword>
<evidence type="ECO:0000313" key="6">
    <source>
        <dbReference type="EMBL" id="MEK0306190.1"/>
    </source>
</evidence>
<evidence type="ECO:0000256" key="4">
    <source>
        <dbReference type="ARBA" id="ARBA00035204"/>
    </source>
</evidence>
<protein>
    <recommendedName>
        <fullName evidence="4 5">Large ribosomal subunit protein uL29</fullName>
    </recommendedName>
</protein>
<dbReference type="PANTHER" id="PTHR10916">
    <property type="entry name" value="60S RIBOSOMAL PROTEIN L35/50S RIBOSOMAL PROTEIN L29"/>
    <property type="match status" value="1"/>
</dbReference>
<dbReference type="PROSITE" id="PS00579">
    <property type="entry name" value="RIBOSOMAL_L29"/>
    <property type="match status" value="1"/>
</dbReference>
<dbReference type="EMBL" id="JBANBB010000001">
    <property type="protein sequence ID" value="MEK0306190.1"/>
    <property type="molecule type" value="Genomic_DNA"/>
</dbReference>
<keyword evidence="7" id="KW-1185">Reference proteome</keyword>
<dbReference type="CDD" id="cd00427">
    <property type="entry name" value="Ribosomal_L29_HIP"/>
    <property type="match status" value="1"/>
</dbReference>
<reference evidence="6 7" key="1">
    <citation type="submission" date="2024-02" db="EMBL/GenBank/DDBJ databases">
        <title>Bifidobacterium honeyensis sp. nov., isolated from the comb honey.</title>
        <authorList>
            <person name="Liu W."/>
            <person name="Li Y."/>
        </authorList>
    </citation>
    <scope>NUCLEOTIDE SEQUENCE [LARGE SCALE GENOMIC DNA]</scope>
    <source>
        <strain evidence="6 7">IMAU50988</strain>
    </source>
</reference>
<dbReference type="NCBIfam" id="TIGR00012">
    <property type="entry name" value="L29"/>
    <property type="match status" value="1"/>
</dbReference>
<dbReference type="GO" id="GO:0005840">
    <property type="term" value="C:ribosome"/>
    <property type="evidence" value="ECO:0007669"/>
    <property type="project" value="UniProtKB-KW"/>
</dbReference>